<gene>
    <name evidence="3" type="ORF">RIF29_08590</name>
</gene>
<evidence type="ECO:0000256" key="2">
    <source>
        <dbReference type="SAM" id="MobiDB-lite"/>
    </source>
</evidence>
<feature type="compositionally biased region" description="Basic and acidic residues" evidence="2">
    <location>
        <begin position="449"/>
        <end position="477"/>
    </location>
</feature>
<evidence type="ECO:0000313" key="3">
    <source>
        <dbReference type="EMBL" id="KAK7280980.1"/>
    </source>
</evidence>
<name>A0AAN9FX96_CROPI</name>
<proteinExistence type="predicted"/>
<comment type="caution">
    <text evidence="3">The sequence shown here is derived from an EMBL/GenBank/DDBJ whole genome shotgun (WGS) entry which is preliminary data.</text>
</comment>
<dbReference type="PANTHER" id="PTHR35164:SF9">
    <property type="entry name" value="EXPRESSED PROTEIN"/>
    <property type="match status" value="1"/>
</dbReference>
<reference evidence="3 4" key="1">
    <citation type="submission" date="2024-01" db="EMBL/GenBank/DDBJ databases">
        <title>The genomes of 5 underutilized Papilionoideae crops provide insights into root nodulation and disease resistanc.</title>
        <authorList>
            <person name="Yuan L."/>
        </authorList>
    </citation>
    <scope>NUCLEOTIDE SEQUENCE [LARGE SCALE GENOMIC DNA]</scope>
    <source>
        <strain evidence="3">ZHUSHIDOU_FW_LH</strain>
        <tissue evidence="3">Leaf</tissue>
    </source>
</reference>
<keyword evidence="1" id="KW-0175">Coiled coil</keyword>
<organism evidence="3 4">
    <name type="scientific">Crotalaria pallida</name>
    <name type="common">Smooth rattlebox</name>
    <name type="synonym">Crotalaria striata</name>
    <dbReference type="NCBI Taxonomy" id="3830"/>
    <lineage>
        <taxon>Eukaryota</taxon>
        <taxon>Viridiplantae</taxon>
        <taxon>Streptophyta</taxon>
        <taxon>Embryophyta</taxon>
        <taxon>Tracheophyta</taxon>
        <taxon>Spermatophyta</taxon>
        <taxon>Magnoliopsida</taxon>
        <taxon>eudicotyledons</taxon>
        <taxon>Gunneridae</taxon>
        <taxon>Pentapetalae</taxon>
        <taxon>rosids</taxon>
        <taxon>fabids</taxon>
        <taxon>Fabales</taxon>
        <taxon>Fabaceae</taxon>
        <taxon>Papilionoideae</taxon>
        <taxon>50 kb inversion clade</taxon>
        <taxon>genistoids sensu lato</taxon>
        <taxon>core genistoids</taxon>
        <taxon>Crotalarieae</taxon>
        <taxon>Crotalaria</taxon>
    </lineage>
</organism>
<feature type="compositionally biased region" description="Basic and acidic residues" evidence="2">
    <location>
        <begin position="554"/>
        <end position="583"/>
    </location>
</feature>
<dbReference type="AlphaFoldDB" id="A0AAN9FX96"/>
<keyword evidence="4" id="KW-1185">Reference proteome</keyword>
<protein>
    <submittedName>
        <fullName evidence="3">Uncharacterized protein</fullName>
    </submittedName>
</protein>
<feature type="compositionally biased region" description="Basic and acidic residues" evidence="2">
    <location>
        <begin position="486"/>
        <end position="497"/>
    </location>
</feature>
<feature type="coiled-coil region" evidence="1">
    <location>
        <begin position="7"/>
        <end position="34"/>
    </location>
</feature>
<feature type="region of interest" description="Disordered" evidence="2">
    <location>
        <begin position="512"/>
        <end position="587"/>
    </location>
</feature>
<evidence type="ECO:0000313" key="4">
    <source>
        <dbReference type="Proteomes" id="UP001372338"/>
    </source>
</evidence>
<evidence type="ECO:0000256" key="1">
    <source>
        <dbReference type="SAM" id="Coils"/>
    </source>
</evidence>
<feature type="coiled-coil region" evidence="1">
    <location>
        <begin position="301"/>
        <end position="332"/>
    </location>
</feature>
<feature type="coiled-coil region" evidence="1">
    <location>
        <begin position="368"/>
        <end position="423"/>
    </location>
</feature>
<dbReference type="EMBL" id="JAYWIO010000002">
    <property type="protein sequence ID" value="KAK7280980.1"/>
    <property type="molecule type" value="Genomic_DNA"/>
</dbReference>
<feature type="region of interest" description="Disordered" evidence="2">
    <location>
        <begin position="449"/>
        <end position="500"/>
    </location>
</feature>
<feature type="compositionally biased region" description="Basic and acidic residues" evidence="2">
    <location>
        <begin position="525"/>
        <end position="539"/>
    </location>
</feature>
<dbReference type="PANTHER" id="PTHR35164">
    <property type="entry name" value="EXPRESSED PROTEIN"/>
    <property type="match status" value="1"/>
</dbReference>
<dbReference type="Proteomes" id="UP001372338">
    <property type="component" value="Unassembled WGS sequence"/>
</dbReference>
<sequence length="628" mass="72260">MQQQYRAEEYDEKLNQMKEQMRIVEEEKGRAFNELKEMKKVAEEANVMVDQVLATKRNISEPPPISNTRDQMVIQENNESQKGLELQLPEKDVVLNNLKKEMDSFKSSEANAMAMLSDYKRKVQELEAELDKRKESEANLFDTLVMQTKQLEQSKMCLEESKLEIGNLEEKLKALQNMKNHDESKTIIEDDISSMEIEKGMKNDAEITQRKLSNGTQEGGEDLAVGAKALLEELNLLKNELKSATVAEENSKKAMDDLAFALKEVATEANQVKAQLTLSQLELEHTKGDAERWRAMLSSTEERYKELLDVTKKEAERFKNTAERLRMEAEESLVAWSGKETEFVNCIRRAEEDRLNTQKETATVVDMLREAEKKIKVSKDENQKLRDIMKQALNEANVAKEAAEIAKAENARLQDSLTLLVQENEMLKIHEAASFENIKELKRLLSESSMKEFKHEDNEKFSTTKDGSSKEDKESGKKAKVHHHNNSADKEHRDSKNPSKTFSQNIKEMISPHKDNHKQQQQHKAVNEESNGKEIEVDTLRGSIFDEVDSSDSESQHDVEIGIADDFDHSDESHFDESDSDRNSRKRRALLRRFGDLIRRRGNHYHHRKDSSNEEHLQQVTNIAQVSK</sequence>
<accession>A0AAN9FX96</accession>
<feature type="coiled-coil region" evidence="1">
    <location>
        <begin position="109"/>
        <end position="185"/>
    </location>
</feature>